<evidence type="ECO:0000256" key="1">
    <source>
        <dbReference type="ARBA" id="ARBA00022729"/>
    </source>
</evidence>
<dbReference type="InterPro" id="IPR029050">
    <property type="entry name" value="Immunoprotect_excell_Ig-like"/>
</dbReference>
<accession>A0ABS9QCH1</accession>
<reference evidence="2 3" key="1">
    <citation type="submission" date="2022-02" db="EMBL/GenBank/DDBJ databases">
        <title>Draft genome sequence of Mezorhizobium retamae strain IRAMC:0171 isolated from Retama raetam nodules.</title>
        <authorList>
            <person name="Bengaied R."/>
            <person name="Sbissi I."/>
            <person name="Huber K."/>
            <person name="Ghodbane F."/>
            <person name="Nouioui I."/>
            <person name="Tarhouni M."/>
            <person name="Gtari M."/>
        </authorList>
    </citation>
    <scope>NUCLEOTIDE SEQUENCE [LARGE SCALE GENOMIC DNA]</scope>
    <source>
        <strain evidence="2 3">IRAMC:0171</strain>
    </source>
</reference>
<keyword evidence="3" id="KW-1185">Reference proteome</keyword>
<dbReference type="RefSeq" id="WP_239362813.1">
    <property type="nucleotide sequence ID" value="NZ_JAKREW010000003.1"/>
</dbReference>
<proteinExistence type="predicted"/>
<sequence>MMRRVANLAVFLIAILLCYGMQTTKPHYADLTGPIPAYGAISNTVHTRTFDIGVDKVVFARTLKFDQFGKQKLLTTGGVWAIVTANLAATKDSAMVAAATWRGPDGLSYRASERASLATGGLPMALDPGVPAKTRMVFEILPSQADEAMLLVSGKLFAPLDSEARIALGPVALQADGMPEGTVETYELGKTF</sequence>
<evidence type="ECO:0000313" key="2">
    <source>
        <dbReference type="EMBL" id="MCG7504598.1"/>
    </source>
</evidence>
<evidence type="ECO:0008006" key="4">
    <source>
        <dbReference type="Google" id="ProtNLM"/>
    </source>
</evidence>
<gene>
    <name evidence="2" type="ORF">L4923_06140</name>
</gene>
<organism evidence="2 3">
    <name type="scientific">Mesorhizobium retamae</name>
    <dbReference type="NCBI Taxonomy" id="2912854"/>
    <lineage>
        <taxon>Bacteria</taxon>
        <taxon>Pseudomonadati</taxon>
        <taxon>Pseudomonadota</taxon>
        <taxon>Alphaproteobacteria</taxon>
        <taxon>Hyphomicrobiales</taxon>
        <taxon>Phyllobacteriaceae</taxon>
        <taxon>Mesorhizobium</taxon>
    </lineage>
</organism>
<evidence type="ECO:0000313" key="3">
    <source>
        <dbReference type="Proteomes" id="UP001201701"/>
    </source>
</evidence>
<keyword evidence="1" id="KW-0732">Signal</keyword>
<dbReference type="EMBL" id="JAKREW010000003">
    <property type="protein sequence ID" value="MCG7504598.1"/>
    <property type="molecule type" value="Genomic_DNA"/>
</dbReference>
<dbReference type="Gene3D" id="2.60.40.1240">
    <property type="match status" value="1"/>
</dbReference>
<dbReference type="Proteomes" id="UP001201701">
    <property type="component" value="Unassembled WGS sequence"/>
</dbReference>
<comment type="caution">
    <text evidence="2">The sequence shown here is derived from an EMBL/GenBank/DDBJ whole genome shotgun (WGS) entry which is preliminary data.</text>
</comment>
<protein>
    <recommendedName>
        <fullName evidence="4">DUF4352 domain-containing protein</fullName>
    </recommendedName>
</protein>
<name>A0ABS9QCH1_9HYPH</name>